<dbReference type="EMBL" id="CAADEY010000147">
    <property type="protein sequence ID" value="VFJ66423.1"/>
    <property type="molecule type" value="Genomic_DNA"/>
</dbReference>
<organism evidence="5">
    <name type="scientific">Candidatus Kentrum sp. DK</name>
    <dbReference type="NCBI Taxonomy" id="2126562"/>
    <lineage>
        <taxon>Bacteria</taxon>
        <taxon>Pseudomonadati</taxon>
        <taxon>Pseudomonadota</taxon>
        <taxon>Gammaproteobacteria</taxon>
        <taxon>Candidatus Kentrum</taxon>
    </lineage>
</organism>
<protein>
    <recommendedName>
        <fullName evidence="6">DUF3494 domain-containing protein</fullName>
    </recommendedName>
</protein>
<dbReference type="InterPro" id="IPR021884">
    <property type="entry name" value="Ice-bd_prot"/>
</dbReference>
<keyword evidence="2 3" id="KW-0732">Signal</keyword>
<gene>
    <name evidence="4" type="ORF">BECKDK2373B_GA0170837_111010</name>
    <name evidence="5" type="ORF">BECKDK2373C_GA0170839_11477</name>
</gene>
<proteinExistence type="inferred from homology"/>
<reference evidence="5" key="1">
    <citation type="submission" date="2019-02" db="EMBL/GenBank/DDBJ databases">
        <authorList>
            <person name="Gruber-Vodicka R. H."/>
            <person name="Seah K. B. B."/>
        </authorList>
    </citation>
    <scope>NUCLEOTIDE SEQUENCE</scope>
    <source>
        <strain evidence="5">BECK_DK161</strain>
        <strain evidence="4">BECK_DK47</strain>
    </source>
</reference>
<evidence type="ECO:0000256" key="2">
    <source>
        <dbReference type="ARBA" id="ARBA00022729"/>
    </source>
</evidence>
<evidence type="ECO:0000256" key="1">
    <source>
        <dbReference type="ARBA" id="ARBA00005445"/>
    </source>
</evidence>
<evidence type="ECO:0000313" key="4">
    <source>
        <dbReference type="EMBL" id="VFJ62431.1"/>
    </source>
</evidence>
<sequence>MKIPFKKSAITTGLVCAMALSGSAWAAESVLLGTSGNYAVLSKTGISTVPQSAVTGDIGVSPSAATYITGFTLSADPTNVFSTSTQVVGKVYAANYAVPTPSNLTTAVLDMQTAYVDAAGRPTPDFLNLGSGALGGLTLEPGLYKWGSSITMTDNVTLSGGSRDVWVFQISGNLIMSAAKRINLSGGALAKNIFWQVAGQTTIGAGAHFEGVILSKTGITMMTGASLNGRALAQTDVALQSATVTQP</sequence>
<evidence type="ECO:0000256" key="3">
    <source>
        <dbReference type="SAM" id="SignalP"/>
    </source>
</evidence>
<dbReference type="Pfam" id="PF11999">
    <property type="entry name" value="Ice_binding"/>
    <property type="match status" value="1"/>
</dbReference>
<comment type="similarity">
    <text evidence="1">Belongs to the ice-binding protein family.</text>
</comment>
<name>A0A450TGV7_9GAMM</name>
<evidence type="ECO:0000313" key="5">
    <source>
        <dbReference type="EMBL" id="VFJ66423.1"/>
    </source>
</evidence>
<dbReference type="AlphaFoldDB" id="A0A450TGV7"/>
<feature type="signal peptide" evidence="3">
    <location>
        <begin position="1"/>
        <end position="26"/>
    </location>
</feature>
<feature type="chain" id="PRO_5036113386" description="DUF3494 domain-containing protein" evidence="3">
    <location>
        <begin position="27"/>
        <end position="247"/>
    </location>
</feature>
<accession>A0A450TGV7</accession>
<dbReference type="EMBL" id="CAADEX010000110">
    <property type="protein sequence ID" value="VFJ62431.1"/>
    <property type="molecule type" value="Genomic_DNA"/>
</dbReference>
<evidence type="ECO:0008006" key="6">
    <source>
        <dbReference type="Google" id="ProtNLM"/>
    </source>
</evidence>